<dbReference type="InterPro" id="IPR036034">
    <property type="entry name" value="PDZ_sf"/>
</dbReference>
<evidence type="ECO:0000256" key="2">
    <source>
        <dbReference type="ARBA" id="ARBA00014207"/>
    </source>
</evidence>
<dbReference type="SUPFAM" id="SSF47923">
    <property type="entry name" value="Ypt/Rab-GAP domain of gyp1p"/>
    <property type="match status" value="2"/>
</dbReference>
<dbReference type="InterPro" id="IPR013783">
    <property type="entry name" value="Ig-like_fold"/>
</dbReference>
<dbReference type="SMART" id="SM00164">
    <property type="entry name" value="TBC"/>
    <property type="match status" value="1"/>
</dbReference>
<evidence type="ECO:0000259" key="6">
    <source>
        <dbReference type="PROSITE" id="PS50086"/>
    </source>
</evidence>
<dbReference type="Gene3D" id="2.60.40.10">
    <property type="entry name" value="Immunoglobulins"/>
    <property type="match status" value="2"/>
</dbReference>
<feature type="region of interest" description="Disordered" evidence="5">
    <location>
        <begin position="1"/>
        <end position="92"/>
    </location>
</feature>
<dbReference type="InterPro" id="IPR003961">
    <property type="entry name" value="FN3_dom"/>
</dbReference>
<dbReference type="InterPro" id="IPR001478">
    <property type="entry name" value="PDZ"/>
</dbReference>
<dbReference type="InterPro" id="IPR036873">
    <property type="entry name" value="Rhodanese-like_dom_sf"/>
</dbReference>
<dbReference type="GO" id="GO:0099041">
    <property type="term" value="P:vesicle tethering to Golgi"/>
    <property type="evidence" value="ECO:0007669"/>
    <property type="project" value="TreeGrafter"/>
</dbReference>
<feature type="domain" description="Rhodanese" evidence="8">
    <location>
        <begin position="452"/>
        <end position="557"/>
    </location>
</feature>
<keyword evidence="3" id="KW-0217">Developmental protein</keyword>
<dbReference type="CDD" id="cd00136">
    <property type="entry name" value="PDZ_canonical"/>
    <property type="match status" value="1"/>
</dbReference>
<feature type="domain" description="Fibronectin type-III" evidence="9">
    <location>
        <begin position="737"/>
        <end position="840"/>
    </location>
</feature>
<comment type="caution">
    <text evidence="10">The sequence shown here is derived from an EMBL/GenBank/DDBJ whole genome shotgun (WGS) entry which is preliminary data.</text>
</comment>
<dbReference type="PANTHER" id="PTHR13297">
    <property type="entry name" value="TBC1 DOMAIN FAMILY MEMBER 23-RELATED"/>
    <property type="match status" value="1"/>
</dbReference>
<dbReference type="GO" id="GO:0042147">
    <property type="term" value="P:retrograde transport, endosome to Golgi"/>
    <property type="evidence" value="ECO:0007669"/>
    <property type="project" value="InterPro"/>
</dbReference>
<evidence type="ECO:0000313" key="11">
    <source>
        <dbReference type="Proteomes" id="UP000481153"/>
    </source>
</evidence>
<dbReference type="InterPro" id="IPR001763">
    <property type="entry name" value="Rhodanese-like_dom"/>
</dbReference>
<dbReference type="Pfam" id="PF00595">
    <property type="entry name" value="PDZ"/>
    <property type="match status" value="1"/>
</dbReference>
<dbReference type="InterPro" id="IPR035969">
    <property type="entry name" value="Rab-GAP_TBC_sf"/>
</dbReference>
<dbReference type="SUPFAM" id="SSF50156">
    <property type="entry name" value="PDZ domain-like"/>
    <property type="match status" value="1"/>
</dbReference>
<keyword evidence="4" id="KW-0333">Golgi apparatus</keyword>
<feature type="compositionally biased region" description="Acidic residues" evidence="5">
    <location>
        <begin position="19"/>
        <end position="28"/>
    </location>
</feature>
<reference evidence="10 11" key="1">
    <citation type="submission" date="2019-07" db="EMBL/GenBank/DDBJ databases">
        <title>Genomics analysis of Aphanomyces spp. identifies a new class of oomycete effector associated with host adaptation.</title>
        <authorList>
            <person name="Gaulin E."/>
        </authorList>
    </citation>
    <scope>NUCLEOTIDE SEQUENCE [LARGE SCALE GENOMIC DNA]</scope>
    <source>
        <strain evidence="10 11">ATCC 201684</strain>
    </source>
</reference>
<protein>
    <recommendedName>
        <fullName evidence="2">TBC1 domain family member 23</fullName>
    </recommendedName>
</protein>
<dbReference type="Proteomes" id="UP000481153">
    <property type="component" value="Unassembled WGS sequence"/>
</dbReference>
<dbReference type="Gene3D" id="1.10.472.80">
    <property type="entry name" value="Ypt/Rab-GAP domain of gyp1p, domain 3"/>
    <property type="match status" value="1"/>
</dbReference>
<dbReference type="InterPro" id="IPR000195">
    <property type="entry name" value="Rab-GAP-TBC_dom"/>
</dbReference>
<evidence type="ECO:0000256" key="3">
    <source>
        <dbReference type="ARBA" id="ARBA00022473"/>
    </source>
</evidence>
<accession>A0A6G0XYS1</accession>
<dbReference type="InterPro" id="IPR039755">
    <property type="entry name" value="TBC1D23"/>
</dbReference>
<dbReference type="SMART" id="SM00060">
    <property type="entry name" value="FN3"/>
    <property type="match status" value="2"/>
</dbReference>
<dbReference type="PROSITE" id="PS50106">
    <property type="entry name" value="PDZ"/>
    <property type="match status" value="1"/>
</dbReference>
<evidence type="ECO:0000256" key="1">
    <source>
        <dbReference type="ARBA" id="ARBA00004601"/>
    </source>
</evidence>
<evidence type="ECO:0000259" key="8">
    <source>
        <dbReference type="PROSITE" id="PS50206"/>
    </source>
</evidence>
<evidence type="ECO:0000256" key="4">
    <source>
        <dbReference type="ARBA" id="ARBA00023034"/>
    </source>
</evidence>
<sequence length="1238" mass="138384">MSTSMMPSFSNEKIHEATLLDDVEETKEDADRDIAPSIGSENSTEQVPESLTATEILPHRDEIQATTDPADAEVAEEKTSLHDQTDEDGMEEEETMNETSYLRKSIDVHDIDVPISQEDLLRSLEAELDKRRPDTYIITQLCHDLGEIPGKWRGRVWKELLCPGGIKAELQWETISMMEQDDSNQRVIRADAPRTRSKDFPSDSRETIERSLVQMLTFYCKSKNIRYKQGMNEVLAPFLLLRMASPEWTDSIVYQCFYTFIDKFLTNVYSDREFRSLQCSMRLLRLLLQYHDPVLCAHLDQHDMTPELYVTPWFMTFFARNESPSVVFALWDTVLLNDDPCLLHFFALALLEDCRETVLAADVAEMPQVLAQLAITSVEHVERLTKLALERLAQTPSSFRKDVTLVCYRPLTDRSLPALKQIGVAPCLCLHPQEVVGYMLSKVHGTPTNVPFLILDCRPFASFQDYHFSLSYHIDPEVVASPEAFNVLLDGFGRMKECHFCFLGGEPAAGSTEETSTGDEMHVTRFVLLFLQNGFQHVSKVQGGLDALRTELLALGPESQEQLTVGEWIDDATSLKAKAKKLFINKIPTLTQRLRGTLIKPAGLFQKRASDDQLTQKPLVDEDEWVEVCVRSKEALKRTSATQTKQILFGPGKLGILFKGIDKSPITVDSVVPGGQADATGLLERGDVLTSVAGQSIRGMRFHQVMDILHSTPRPMTLEFAHPSTRLLDVLDALSLPPQAPKMLRNAPYSLSLIWDAVPGATRYQLQYAMQSEHRFHPWATAAVKNRGGGLLDHISPAETAGTLVGLEPNEKYLVRLRCGTDTTWGVYSEASSLMTTLTATDSGSTRQVSSPRASASPSVVFLAGECPDVVEHGLFYYRVLIGLRARSMPSYESPTVDVALEKGSLIKCEEKVIRGPYVFVRLQDTDLWAFETTVDNAAVLERLAYEENIKTACSMAASDVPQPSTSSPVVVAPTGLSVHAPTTTSFVVSWEALLDPGVTKYAVQYSKNTFGAMWATKEVSGHDNTCVISQLSPGTPYVVRIRAGYDQTWGPYSAKSAPVKTLEDESAKSPPPKFFNAWVERAAETAVIAARTVSTRLVRTASQDNMMEEDFPELPPLVVNIEEMKETLEFHWFAAQKVIGDLQWECKLVVSTGYVMTICPEANRPGWGRIDDKRQLKLLSKITSKRGAQTSVVFHFKKAEGTDEEAEPLEFFVNERQACLQLVKERFLAITKTKPEQ</sequence>
<dbReference type="VEuPathDB" id="FungiDB:AeMF1_011183"/>
<dbReference type="Pfam" id="PF00041">
    <property type="entry name" value="fn3"/>
    <property type="match status" value="1"/>
</dbReference>
<feature type="compositionally biased region" description="Polar residues" evidence="5">
    <location>
        <begin position="39"/>
        <end position="53"/>
    </location>
</feature>
<dbReference type="EMBL" id="VJMJ01000001">
    <property type="protein sequence ID" value="KAF0745705.1"/>
    <property type="molecule type" value="Genomic_DNA"/>
</dbReference>
<comment type="subcellular location">
    <subcellularLocation>
        <location evidence="1">Golgi apparatus</location>
        <location evidence="1">trans-Golgi network</location>
    </subcellularLocation>
</comment>
<dbReference type="GO" id="GO:0005802">
    <property type="term" value="C:trans-Golgi network"/>
    <property type="evidence" value="ECO:0007669"/>
    <property type="project" value="TreeGrafter"/>
</dbReference>
<dbReference type="PROSITE" id="PS50853">
    <property type="entry name" value="FN3"/>
    <property type="match status" value="2"/>
</dbReference>
<dbReference type="CDD" id="cd00063">
    <property type="entry name" value="FN3"/>
    <property type="match status" value="2"/>
</dbReference>
<dbReference type="Gene3D" id="2.30.42.10">
    <property type="match status" value="1"/>
</dbReference>
<feature type="domain" description="Rab-GAP TBC" evidence="6">
    <location>
        <begin position="147"/>
        <end position="338"/>
    </location>
</feature>
<dbReference type="GO" id="GO:0005829">
    <property type="term" value="C:cytosol"/>
    <property type="evidence" value="ECO:0007669"/>
    <property type="project" value="GOC"/>
</dbReference>
<organism evidence="10 11">
    <name type="scientific">Aphanomyces euteiches</name>
    <dbReference type="NCBI Taxonomy" id="100861"/>
    <lineage>
        <taxon>Eukaryota</taxon>
        <taxon>Sar</taxon>
        <taxon>Stramenopiles</taxon>
        <taxon>Oomycota</taxon>
        <taxon>Saprolegniomycetes</taxon>
        <taxon>Saprolegniales</taxon>
        <taxon>Verrucalvaceae</taxon>
        <taxon>Aphanomyces</taxon>
    </lineage>
</organism>
<gene>
    <name evidence="10" type="ORF">Ae201684_000155</name>
</gene>
<proteinExistence type="predicted"/>
<feature type="domain" description="PDZ" evidence="7">
    <location>
        <begin position="652"/>
        <end position="724"/>
    </location>
</feature>
<evidence type="ECO:0000313" key="10">
    <source>
        <dbReference type="EMBL" id="KAF0745705.1"/>
    </source>
</evidence>
<dbReference type="Pfam" id="PF00566">
    <property type="entry name" value="RabGAP-TBC"/>
    <property type="match status" value="1"/>
</dbReference>
<evidence type="ECO:0000259" key="7">
    <source>
        <dbReference type="PROSITE" id="PS50106"/>
    </source>
</evidence>
<dbReference type="SMART" id="SM00228">
    <property type="entry name" value="PDZ"/>
    <property type="match status" value="1"/>
</dbReference>
<dbReference type="SUPFAM" id="SSF52821">
    <property type="entry name" value="Rhodanese/Cell cycle control phosphatase"/>
    <property type="match status" value="1"/>
</dbReference>
<feature type="domain" description="Fibronectin type-III" evidence="9">
    <location>
        <begin position="973"/>
        <end position="1065"/>
    </location>
</feature>
<feature type="compositionally biased region" description="Basic and acidic residues" evidence="5">
    <location>
        <begin position="75"/>
        <end position="84"/>
    </location>
</feature>
<dbReference type="InterPro" id="IPR036116">
    <property type="entry name" value="FN3_sf"/>
</dbReference>
<dbReference type="PROSITE" id="PS50206">
    <property type="entry name" value="RHODANESE_3"/>
    <property type="match status" value="1"/>
</dbReference>
<dbReference type="Gene3D" id="1.10.8.270">
    <property type="entry name" value="putative rabgap domain of human tbc1 domain family member 14 like domains"/>
    <property type="match status" value="1"/>
</dbReference>
<evidence type="ECO:0000256" key="5">
    <source>
        <dbReference type="SAM" id="MobiDB-lite"/>
    </source>
</evidence>
<keyword evidence="11" id="KW-1185">Reference proteome</keyword>
<dbReference type="PANTHER" id="PTHR13297:SF5">
    <property type="entry name" value="TBC1 DOMAIN FAMILY MEMBER 23"/>
    <property type="match status" value="1"/>
</dbReference>
<feature type="compositionally biased region" description="Polar residues" evidence="5">
    <location>
        <begin position="1"/>
        <end position="11"/>
    </location>
</feature>
<dbReference type="PROSITE" id="PS50086">
    <property type="entry name" value="TBC_RABGAP"/>
    <property type="match status" value="1"/>
</dbReference>
<name>A0A6G0XYS1_9STRA</name>
<evidence type="ECO:0000259" key="9">
    <source>
        <dbReference type="PROSITE" id="PS50853"/>
    </source>
</evidence>
<dbReference type="AlphaFoldDB" id="A0A6G0XYS1"/>
<dbReference type="SUPFAM" id="SSF49265">
    <property type="entry name" value="Fibronectin type III"/>
    <property type="match status" value="1"/>
</dbReference>